<keyword evidence="1" id="KW-1133">Transmembrane helix</keyword>
<evidence type="ECO:0008006" key="4">
    <source>
        <dbReference type="Google" id="ProtNLM"/>
    </source>
</evidence>
<dbReference type="EMBL" id="JANHOH010000001">
    <property type="protein sequence ID" value="MCQ6958434.1"/>
    <property type="molecule type" value="Genomic_DNA"/>
</dbReference>
<reference evidence="2 3" key="1">
    <citation type="submission" date="2022-07" db="EMBL/GenBank/DDBJ databases">
        <title>Mucilaginibacter sp. JC4.</title>
        <authorList>
            <person name="Le V."/>
            <person name="Ko S.-R."/>
            <person name="Ahn C.-Y."/>
            <person name="Oh H.-M."/>
        </authorList>
    </citation>
    <scope>NUCLEOTIDE SEQUENCE [LARGE SCALE GENOMIC DNA]</scope>
    <source>
        <strain evidence="2 3">JC4</strain>
    </source>
</reference>
<keyword evidence="3" id="KW-1185">Reference proteome</keyword>
<accession>A0ABT1T1H6</accession>
<evidence type="ECO:0000313" key="3">
    <source>
        <dbReference type="Proteomes" id="UP001204376"/>
    </source>
</evidence>
<protein>
    <recommendedName>
        <fullName evidence="4">DUF4133 domain-containing protein</fullName>
    </recommendedName>
</protein>
<keyword evidence="1" id="KW-0812">Transmembrane</keyword>
<organism evidence="2 3">
    <name type="scientific">Mucilaginibacter aquariorum</name>
    <dbReference type="NCBI Taxonomy" id="2967225"/>
    <lineage>
        <taxon>Bacteria</taxon>
        <taxon>Pseudomonadati</taxon>
        <taxon>Bacteroidota</taxon>
        <taxon>Sphingobacteriia</taxon>
        <taxon>Sphingobacteriales</taxon>
        <taxon>Sphingobacteriaceae</taxon>
        <taxon>Mucilaginibacter</taxon>
    </lineage>
</organism>
<evidence type="ECO:0000313" key="2">
    <source>
        <dbReference type="EMBL" id="MCQ6958434.1"/>
    </source>
</evidence>
<feature type="transmembrane region" description="Helical" evidence="1">
    <location>
        <begin position="12"/>
        <end position="42"/>
    </location>
</feature>
<comment type="caution">
    <text evidence="2">The sequence shown here is derived from an EMBL/GenBank/DDBJ whole genome shotgun (WGS) entry which is preliminary data.</text>
</comment>
<name>A0ABT1T1H6_9SPHI</name>
<evidence type="ECO:0000256" key="1">
    <source>
        <dbReference type="SAM" id="Phobius"/>
    </source>
</evidence>
<keyword evidence="1" id="KW-0472">Membrane</keyword>
<sequence length="69" mass="7959">MKKYFLEIYFPIGIVIGSFLALFSGISLFMAMLMSVLFVMLAHLSINKRARQMALFQLKNIFSSTKKDF</sequence>
<proteinExistence type="predicted"/>
<dbReference type="Proteomes" id="UP001204376">
    <property type="component" value="Unassembled WGS sequence"/>
</dbReference>
<gene>
    <name evidence="2" type="ORF">NPE20_10710</name>
</gene>